<evidence type="ECO:0000313" key="6">
    <source>
        <dbReference type="Proteomes" id="UP001321760"/>
    </source>
</evidence>
<feature type="region of interest" description="Disordered" evidence="4">
    <location>
        <begin position="511"/>
        <end position="530"/>
    </location>
</feature>
<name>A0AAV9GF10_9PEZI</name>
<proteinExistence type="predicted"/>
<dbReference type="InterPro" id="IPR001806">
    <property type="entry name" value="Small_GTPase"/>
</dbReference>
<dbReference type="SUPFAM" id="SSF52540">
    <property type="entry name" value="P-loop containing nucleoside triphosphate hydrolases"/>
    <property type="match status" value="1"/>
</dbReference>
<sequence length="556" mass="62273">MADPLSITAGVVGLLATSTKIIKTLSDVCSSVSDAPESARSVLVAVETTKLSLSSIKDLFDTIATLPPERKALIRLDHIAVTCSQCVLTLSELEELVCRQFLKNGGSLFDRLRWSWGEKRVLSLLPRLESQKNCIALMISVLQCQSWADALKDSSKLNEAVDNMLLGDENLAARIEQSGREIEPETQSIASADSQSTARPQEADTGASQSGQVDEHELQDSQVSSQLQDYERLLEASRVYTRANPNEIDLLSVRGSTIRTMSSTLSDISLNHMSIIAVYRLPITLNDINSIGTGLTFATHIAQTQRAPRERLGHPVLKMLTTSQQNVKVVIVGDSLSCKTKLILRFTTPKLPDEPIVPTVFDNYTAVVKFRNLEHHIAIWDSSGSDDYDRLRPLSYPQTDVFIICARIPRPTMFSNVQDKWIPDIKEHNPNSPFLIVGIIDEEDNASLAASLEEQSQKHRNAPKSVSDYYALGRKLVESHEKAWKYMQCNLASDEEVRRVFQQALLAHMNQRLDGQNEKPPRRIRAFGRRRQKFDPINLEDIDEDDWSYTSGDKRT</sequence>
<keyword evidence="3" id="KW-0342">GTP-binding</keyword>
<dbReference type="CDD" id="cd00157">
    <property type="entry name" value="Rho"/>
    <property type="match status" value="1"/>
</dbReference>
<protein>
    <submittedName>
        <fullName evidence="5">P-loop containing nucleoside triphosphate hydrolase protein</fullName>
    </submittedName>
</protein>
<dbReference type="GO" id="GO:0003924">
    <property type="term" value="F:GTPase activity"/>
    <property type="evidence" value="ECO:0007669"/>
    <property type="project" value="InterPro"/>
</dbReference>
<evidence type="ECO:0000256" key="4">
    <source>
        <dbReference type="SAM" id="MobiDB-lite"/>
    </source>
</evidence>
<dbReference type="PANTHER" id="PTHR24072">
    <property type="entry name" value="RHO FAMILY GTPASE"/>
    <property type="match status" value="1"/>
</dbReference>
<keyword evidence="5" id="KW-0378">Hydrolase</keyword>
<keyword evidence="1" id="KW-0488">Methylation</keyword>
<feature type="region of interest" description="Disordered" evidence="4">
    <location>
        <begin position="179"/>
        <end position="224"/>
    </location>
</feature>
<keyword evidence="6" id="KW-1185">Reference proteome</keyword>
<evidence type="ECO:0000256" key="3">
    <source>
        <dbReference type="ARBA" id="ARBA00023134"/>
    </source>
</evidence>
<dbReference type="GO" id="GO:0007264">
    <property type="term" value="P:small GTPase-mediated signal transduction"/>
    <property type="evidence" value="ECO:0007669"/>
    <property type="project" value="InterPro"/>
</dbReference>
<dbReference type="NCBIfam" id="TIGR00231">
    <property type="entry name" value="small_GTP"/>
    <property type="match status" value="1"/>
</dbReference>
<dbReference type="InterPro" id="IPR005225">
    <property type="entry name" value="Small_GTP-bd"/>
</dbReference>
<dbReference type="SMART" id="SM00173">
    <property type="entry name" value="RAS"/>
    <property type="match status" value="1"/>
</dbReference>
<dbReference type="EMBL" id="MU865955">
    <property type="protein sequence ID" value="KAK4446684.1"/>
    <property type="molecule type" value="Genomic_DNA"/>
</dbReference>
<dbReference type="PROSITE" id="PS51420">
    <property type="entry name" value="RHO"/>
    <property type="match status" value="1"/>
</dbReference>
<evidence type="ECO:0000256" key="1">
    <source>
        <dbReference type="ARBA" id="ARBA00022481"/>
    </source>
</evidence>
<reference evidence="5" key="2">
    <citation type="submission" date="2023-05" db="EMBL/GenBank/DDBJ databases">
        <authorList>
            <consortium name="Lawrence Berkeley National Laboratory"/>
            <person name="Steindorff A."/>
            <person name="Hensen N."/>
            <person name="Bonometti L."/>
            <person name="Westerberg I."/>
            <person name="Brannstrom I.O."/>
            <person name="Guillou S."/>
            <person name="Cros-Aarteil S."/>
            <person name="Calhoun S."/>
            <person name="Haridas S."/>
            <person name="Kuo A."/>
            <person name="Mondo S."/>
            <person name="Pangilinan J."/>
            <person name="Riley R."/>
            <person name="Labutti K."/>
            <person name="Andreopoulos B."/>
            <person name="Lipzen A."/>
            <person name="Chen C."/>
            <person name="Yanf M."/>
            <person name="Daum C."/>
            <person name="Ng V."/>
            <person name="Clum A."/>
            <person name="Ohm R."/>
            <person name="Martin F."/>
            <person name="Silar P."/>
            <person name="Natvig D."/>
            <person name="Lalanne C."/>
            <person name="Gautier V."/>
            <person name="Ament-Velasquez S.L."/>
            <person name="Kruys A."/>
            <person name="Hutchinson M.I."/>
            <person name="Powell A.J."/>
            <person name="Barry K."/>
            <person name="Miller A.N."/>
            <person name="Grigoriev I.V."/>
            <person name="Debuchy R."/>
            <person name="Gladieux P."/>
            <person name="Thoren M.H."/>
            <person name="Johannesson H."/>
        </authorList>
    </citation>
    <scope>NUCLEOTIDE SEQUENCE</scope>
    <source>
        <strain evidence="5">PSN243</strain>
    </source>
</reference>
<dbReference type="Pfam" id="PF00071">
    <property type="entry name" value="Ras"/>
    <property type="match status" value="1"/>
</dbReference>
<evidence type="ECO:0000313" key="5">
    <source>
        <dbReference type="EMBL" id="KAK4446684.1"/>
    </source>
</evidence>
<keyword evidence="2" id="KW-0547">Nucleotide-binding</keyword>
<accession>A0AAV9GF10</accession>
<dbReference type="InterPro" id="IPR003578">
    <property type="entry name" value="Small_GTPase_Rho"/>
</dbReference>
<dbReference type="AlphaFoldDB" id="A0AAV9GF10"/>
<feature type="compositionally biased region" description="Polar residues" evidence="4">
    <location>
        <begin position="185"/>
        <end position="199"/>
    </location>
</feature>
<evidence type="ECO:0000256" key="2">
    <source>
        <dbReference type="ARBA" id="ARBA00022741"/>
    </source>
</evidence>
<reference evidence="5" key="1">
    <citation type="journal article" date="2023" name="Mol. Phylogenet. Evol.">
        <title>Genome-scale phylogeny and comparative genomics of the fungal order Sordariales.</title>
        <authorList>
            <person name="Hensen N."/>
            <person name="Bonometti L."/>
            <person name="Westerberg I."/>
            <person name="Brannstrom I.O."/>
            <person name="Guillou S."/>
            <person name="Cros-Aarteil S."/>
            <person name="Calhoun S."/>
            <person name="Haridas S."/>
            <person name="Kuo A."/>
            <person name="Mondo S."/>
            <person name="Pangilinan J."/>
            <person name="Riley R."/>
            <person name="LaButti K."/>
            <person name="Andreopoulos B."/>
            <person name="Lipzen A."/>
            <person name="Chen C."/>
            <person name="Yan M."/>
            <person name="Daum C."/>
            <person name="Ng V."/>
            <person name="Clum A."/>
            <person name="Steindorff A."/>
            <person name="Ohm R.A."/>
            <person name="Martin F."/>
            <person name="Silar P."/>
            <person name="Natvig D.O."/>
            <person name="Lalanne C."/>
            <person name="Gautier V."/>
            <person name="Ament-Velasquez S.L."/>
            <person name="Kruys A."/>
            <person name="Hutchinson M.I."/>
            <person name="Powell A.J."/>
            <person name="Barry K."/>
            <person name="Miller A.N."/>
            <person name="Grigoriev I.V."/>
            <person name="Debuchy R."/>
            <person name="Gladieux P."/>
            <person name="Hiltunen Thoren M."/>
            <person name="Johannesson H."/>
        </authorList>
    </citation>
    <scope>NUCLEOTIDE SEQUENCE</scope>
    <source>
        <strain evidence="5">PSN243</strain>
    </source>
</reference>
<dbReference type="Proteomes" id="UP001321760">
    <property type="component" value="Unassembled WGS sequence"/>
</dbReference>
<dbReference type="InterPro" id="IPR027417">
    <property type="entry name" value="P-loop_NTPase"/>
</dbReference>
<dbReference type="Gene3D" id="3.40.50.300">
    <property type="entry name" value="P-loop containing nucleotide triphosphate hydrolases"/>
    <property type="match status" value="1"/>
</dbReference>
<dbReference type="GO" id="GO:0005525">
    <property type="term" value="F:GTP binding"/>
    <property type="evidence" value="ECO:0007669"/>
    <property type="project" value="UniProtKB-KW"/>
</dbReference>
<gene>
    <name evidence="5" type="ORF">QBC34DRAFT_411169</name>
</gene>
<dbReference type="SMART" id="SM00174">
    <property type="entry name" value="RHO"/>
    <property type="match status" value="1"/>
</dbReference>
<organism evidence="5 6">
    <name type="scientific">Podospora aff. communis PSN243</name>
    <dbReference type="NCBI Taxonomy" id="3040156"/>
    <lineage>
        <taxon>Eukaryota</taxon>
        <taxon>Fungi</taxon>
        <taxon>Dikarya</taxon>
        <taxon>Ascomycota</taxon>
        <taxon>Pezizomycotina</taxon>
        <taxon>Sordariomycetes</taxon>
        <taxon>Sordariomycetidae</taxon>
        <taxon>Sordariales</taxon>
        <taxon>Podosporaceae</taxon>
        <taxon>Podospora</taxon>
    </lineage>
</organism>
<comment type="caution">
    <text evidence="5">The sequence shown here is derived from an EMBL/GenBank/DDBJ whole genome shotgun (WGS) entry which is preliminary data.</text>
</comment>
<dbReference type="PRINTS" id="PR00449">
    <property type="entry name" value="RASTRNSFRMNG"/>
</dbReference>
<dbReference type="PROSITE" id="PS51419">
    <property type="entry name" value="RAB"/>
    <property type="match status" value="1"/>
</dbReference>